<comment type="caution">
    <text evidence="3">The sequence shown here is derived from an EMBL/GenBank/DDBJ whole genome shotgun (WGS) entry which is preliminary data.</text>
</comment>
<dbReference type="Proteomes" id="UP001275315">
    <property type="component" value="Unassembled WGS sequence"/>
</dbReference>
<keyword evidence="4" id="KW-1185">Reference proteome</keyword>
<keyword evidence="1" id="KW-1133">Transmembrane helix</keyword>
<evidence type="ECO:0000313" key="4">
    <source>
        <dbReference type="Proteomes" id="UP001275315"/>
    </source>
</evidence>
<feature type="transmembrane region" description="Helical" evidence="1">
    <location>
        <begin position="6"/>
        <end position="26"/>
    </location>
</feature>
<reference evidence="3 4" key="1">
    <citation type="submission" date="2023-10" db="EMBL/GenBank/DDBJ databases">
        <title>Virgibacillus soli CC-YMP-6 genome.</title>
        <authorList>
            <person name="Miliotis G."/>
            <person name="Sengupta P."/>
            <person name="Hameed A."/>
            <person name="Chuvochina M."/>
            <person name="Mcdonagh F."/>
            <person name="Simpson A.C."/>
            <person name="Singh N.K."/>
            <person name="Rekha P.D."/>
            <person name="Raman K."/>
            <person name="Hugenholtz P."/>
            <person name="Venkateswaran K."/>
        </authorList>
    </citation>
    <scope>NUCLEOTIDE SEQUENCE [LARGE SCALE GENOMIC DNA]</scope>
    <source>
        <strain evidence="3 4">CC-YMP-6</strain>
    </source>
</reference>
<evidence type="ECO:0000259" key="2">
    <source>
        <dbReference type="Pfam" id="PF07732"/>
    </source>
</evidence>
<dbReference type="Gene3D" id="2.60.40.420">
    <property type="entry name" value="Cupredoxins - blue copper proteins"/>
    <property type="match status" value="1"/>
</dbReference>
<evidence type="ECO:0000256" key="1">
    <source>
        <dbReference type="SAM" id="Phobius"/>
    </source>
</evidence>
<keyword evidence="1" id="KW-0812">Transmembrane</keyword>
<keyword evidence="1" id="KW-0472">Membrane</keyword>
<feature type="domain" description="Plastocyanin-like" evidence="2">
    <location>
        <begin position="69"/>
        <end position="151"/>
    </location>
</feature>
<sequence>MRKRYIYLTIVAIVLVCVFFLVKYIFLNDKSSSESHDLSELVESKPLPIPPLLEDVDPNPDRAEFHLTAQKGTSEILDGIDSETLGYNGDILGPVIRVRKGETVNVKMKNSLDEATTLHWHGLRVDGKYDGGPHSGIKAGETWEPNLQLINQLQHFGITHT</sequence>
<accession>A0ABU5CUY2</accession>
<dbReference type="InterPro" id="IPR011707">
    <property type="entry name" value="Cu-oxidase-like_N"/>
</dbReference>
<dbReference type="EMBL" id="JAWDIQ010000003">
    <property type="protein sequence ID" value="MDY0410178.1"/>
    <property type="molecule type" value="Genomic_DNA"/>
</dbReference>
<dbReference type="InterPro" id="IPR008972">
    <property type="entry name" value="Cupredoxin"/>
</dbReference>
<gene>
    <name evidence="3" type="ORF">RWD45_18520</name>
</gene>
<evidence type="ECO:0000313" key="3">
    <source>
        <dbReference type="EMBL" id="MDY0410178.1"/>
    </source>
</evidence>
<dbReference type="SUPFAM" id="SSF49503">
    <property type="entry name" value="Cupredoxins"/>
    <property type="match status" value="1"/>
</dbReference>
<protein>
    <submittedName>
        <fullName evidence="3">Multicopper oxidase domain-containing protein</fullName>
    </submittedName>
</protein>
<proteinExistence type="predicted"/>
<name>A0ABU5CUY2_9BACI</name>
<organism evidence="3 4">
    <name type="scientific">Paracerasibacillus soli</name>
    <dbReference type="NCBI Taxonomy" id="480284"/>
    <lineage>
        <taxon>Bacteria</taxon>
        <taxon>Bacillati</taxon>
        <taxon>Bacillota</taxon>
        <taxon>Bacilli</taxon>
        <taxon>Bacillales</taxon>
        <taxon>Bacillaceae</taxon>
        <taxon>Paracerasibacillus</taxon>
    </lineage>
</organism>
<dbReference type="Pfam" id="PF07732">
    <property type="entry name" value="Cu-oxidase_3"/>
    <property type="match status" value="1"/>
</dbReference>